<evidence type="ECO:0000256" key="14">
    <source>
        <dbReference type="RuleBase" id="RU363127"/>
    </source>
</evidence>
<gene>
    <name evidence="15" type="ORF">CKAN_00069400</name>
</gene>
<dbReference type="GO" id="GO:0015018">
    <property type="term" value="F:galactosylgalactosylxylosylprotein 3-beta-glucuronosyltransferase activity"/>
    <property type="evidence" value="ECO:0007669"/>
    <property type="project" value="InterPro"/>
</dbReference>
<proteinExistence type="inferred from homology"/>
<dbReference type="SUPFAM" id="SSF53448">
    <property type="entry name" value="Nucleotide-diphospho-sugar transferases"/>
    <property type="match status" value="1"/>
</dbReference>
<feature type="active site" description="Proton donor/acceptor" evidence="12">
    <location>
        <position position="389"/>
    </location>
</feature>
<dbReference type="OrthoDB" id="675023at2759"/>
<dbReference type="Pfam" id="PF03360">
    <property type="entry name" value="Glyco_transf_43"/>
    <property type="match status" value="1"/>
</dbReference>
<dbReference type="Gene3D" id="3.90.550.10">
    <property type="entry name" value="Spore Coat Polysaccharide Biosynthesis Protein SpsA, Chain A"/>
    <property type="match status" value="1"/>
</dbReference>
<evidence type="ECO:0000256" key="11">
    <source>
        <dbReference type="ARBA" id="ARBA00023316"/>
    </source>
</evidence>
<keyword evidence="4 14" id="KW-0808">Transferase</keyword>
<organism evidence="15 16">
    <name type="scientific">Cinnamomum micranthum f. kanehirae</name>
    <dbReference type="NCBI Taxonomy" id="337451"/>
    <lineage>
        <taxon>Eukaryota</taxon>
        <taxon>Viridiplantae</taxon>
        <taxon>Streptophyta</taxon>
        <taxon>Embryophyta</taxon>
        <taxon>Tracheophyta</taxon>
        <taxon>Spermatophyta</taxon>
        <taxon>Magnoliopsida</taxon>
        <taxon>Magnoliidae</taxon>
        <taxon>Laurales</taxon>
        <taxon>Lauraceae</taxon>
        <taxon>Cinnamomum</taxon>
    </lineage>
</organism>
<dbReference type="FunFam" id="3.90.550.10:FF:000064">
    <property type="entry name" value="Glycosyltransferases"/>
    <property type="match status" value="1"/>
</dbReference>
<dbReference type="GO" id="GO:0071555">
    <property type="term" value="P:cell wall organization"/>
    <property type="evidence" value="ECO:0007669"/>
    <property type="project" value="UniProtKB-KW"/>
</dbReference>
<keyword evidence="8 14" id="KW-0333">Golgi apparatus</keyword>
<evidence type="ECO:0000313" key="16">
    <source>
        <dbReference type="Proteomes" id="UP000283530"/>
    </source>
</evidence>
<dbReference type="STRING" id="337451.A0A3S3LVP5"/>
<evidence type="ECO:0000256" key="6">
    <source>
        <dbReference type="ARBA" id="ARBA00022968"/>
    </source>
</evidence>
<evidence type="ECO:0000256" key="12">
    <source>
        <dbReference type="PIRSR" id="PIRSR605027-1"/>
    </source>
</evidence>
<dbReference type="AlphaFoldDB" id="A0A3S3LVP5"/>
<keyword evidence="10" id="KW-0325">Glycoprotein</keyword>
<name>A0A3S3LVP5_9MAGN</name>
<dbReference type="Proteomes" id="UP000283530">
    <property type="component" value="Unassembled WGS sequence"/>
</dbReference>
<dbReference type="InterPro" id="IPR005027">
    <property type="entry name" value="Glyco_trans_43"/>
</dbReference>
<evidence type="ECO:0000256" key="10">
    <source>
        <dbReference type="ARBA" id="ARBA00023180"/>
    </source>
</evidence>
<dbReference type="InterPro" id="IPR029044">
    <property type="entry name" value="Nucleotide-diphossugar_trans"/>
</dbReference>
<evidence type="ECO:0000256" key="8">
    <source>
        <dbReference type="ARBA" id="ARBA00023034"/>
    </source>
</evidence>
<dbReference type="CDD" id="cd00218">
    <property type="entry name" value="GlcAT-I"/>
    <property type="match status" value="1"/>
</dbReference>
<evidence type="ECO:0000313" key="15">
    <source>
        <dbReference type="EMBL" id="RWR72471.1"/>
    </source>
</evidence>
<keyword evidence="11 14" id="KW-0961">Cell wall biogenesis/degradation</keyword>
<feature type="transmembrane region" description="Helical" evidence="14">
    <location>
        <begin position="91"/>
        <end position="111"/>
    </location>
</feature>
<dbReference type="EMBL" id="QPKB01000001">
    <property type="protein sequence ID" value="RWR72471.1"/>
    <property type="molecule type" value="Genomic_DNA"/>
</dbReference>
<protein>
    <recommendedName>
        <fullName evidence="14">Glycosyltransferases</fullName>
        <ecNumber evidence="14">2.4.-.-</ecNumber>
    </recommendedName>
</protein>
<keyword evidence="7 14" id="KW-1133">Transmembrane helix</keyword>
<comment type="function">
    <text evidence="14">Involved in the synthesis of glucuronoxylan hemicellulose in secondary cell walls.</text>
</comment>
<evidence type="ECO:0000256" key="1">
    <source>
        <dbReference type="ARBA" id="ARBA00004323"/>
    </source>
</evidence>
<dbReference type="GO" id="GO:0042285">
    <property type="term" value="F:xylosyltransferase activity"/>
    <property type="evidence" value="ECO:0007669"/>
    <property type="project" value="TreeGrafter"/>
</dbReference>
<dbReference type="GO" id="GO:0009834">
    <property type="term" value="P:plant-type secondary cell wall biogenesis"/>
    <property type="evidence" value="ECO:0007669"/>
    <property type="project" value="TreeGrafter"/>
</dbReference>
<sequence>MASFRRTISMAQRDGGVQNDEAFPVSSTPPKLLYTQNYLPPVGSLAALFCSLDLFSALHRIRMVVLGTFSKRSSRSMERTAKSKGHGWKRAFFHFFVCFMLGVFIGLAPLISMDFSTNFVLKHQRFSFEIKPTKGTEREYFDVSRYRASVIENEDLKRNASLEMKRELRDETMDPFSMSSPTNDSHFSNQKLLIIVTPAYTRPFQAYYLNRFAHTLKHVPPPLLWIVVEMSFQSPETAELLRKTGVMYRHLVCQANLTSIKDRAVHQRNVALSHIEKHQLDGIVYFADDYNMYTVDLFEQIREIRRFGTWPVAMLRESNNKVILEGPVCNGSQVIGWHTNERSKRTRRFHVDMSGFAFNSSILWDPKSYHRPTPELIRQLDTAKEGFQESTFIEQLVEDESQMEGLPKDCSKVMVWHLHLEATQLYYPQSWLMKKNLDIVATLT</sequence>
<dbReference type="PANTHER" id="PTHR10896:SF20">
    <property type="entry name" value="BETA-1,4-XYLOSYLTRANSFERASE IRX9L-RELATED"/>
    <property type="match status" value="1"/>
</dbReference>
<reference evidence="15 16" key="1">
    <citation type="journal article" date="2019" name="Nat. Plants">
        <title>Stout camphor tree genome fills gaps in understanding of flowering plant genome evolution.</title>
        <authorList>
            <person name="Chaw S.M."/>
            <person name="Liu Y.C."/>
            <person name="Wu Y.W."/>
            <person name="Wang H.Y."/>
            <person name="Lin C.I."/>
            <person name="Wu C.S."/>
            <person name="Ke H.M."/>
            <person name="Chang L.Y."/>
            <person name="Hsu C.Y."/>
            <person name="Yang H.T."/>
            <person name="Sudianto E."/>
            <person name="Hsu M.H."/>
            <person name="Wu K.P."/>
            <person name="Wang L.N."/>
            <person name="Leebens-Mack J.H."/>
            <person name="Tsai I.J."/>
        </authorList>
    </citation>
    <scope>NUCLEOTIDE SEQUENCE [LARGE SCALE GENOMIC DNA]</scope>
    <source>
        <strain evidence="16">cv. Chaw 1501</strain>
        <tissue evidence="15">Young leaves</tissue>
    </source>
</reference>
<accession>A0A3S3LVP5</accession>
<dbReference type="PANTHER" id="PTHR10896">
    <property type="entry name" value="GALACTOSYLGALACTOSYLXYLOSYLPROTEIN 3-BETA-GLUCURONOSYLTRANSFERASE BETA-1,3-GLUCURONYLTRANSFERASE"/>
    <property type="match status" value="1"/>
</dbReference>
<dbReference type="GO" id="GO:0000139">
    <property type="term" value="C:Golgi membrane"/>
    <property type="evidence" value="ECO:0007669"/>
    <property type="project" value="UniProtKB-SubCell"/>
</dbReference>
<keyword evidence="9 14" id="KW-0472">Membrane</keyword>
<keyword evidence="16" id="KW-1185">Reference proteome</keyword>
<evidence type="ECO:0000256" key="13">
    <source>
        <dbReference type="PIRSR" id="PIRSR605027-4"/>
    </source>
</evidence>
<evidence type="ECO:0000256" key="2">
    <source>
        <dbReference type="ARBA" id="ARBA00007706"/>
    </source>
</evidence>
<feature type="site" description="Interaction with galactose moiety of substrate glycoprotein" evidence="13">
    <location>
        <position position="325"/>
    </location>
</feature>
<evidence type="ECO:0000256" key="5">
    <source>
        <dbReference type="ARBA" id="ARBA00022692"/>
    </source>
</evidence>
<comment type="caution">
    <text evidence="15">The sequence shown here is derived from an EMBL/GenBank/DDBJ whole genome shotgun (WGS) entry which is preliminary data.</text>
</comment>
<dbReference type="GO" id="GO:0010417">
    <property type="term" value="P:glucuronoxylan biosynthetic process"/>
    <property type="evidence" value="ECO:0007669"/>
    <property type="project" value="TreeGrafter"/>
</dbReference>
<keyword evidence="5 14" id="KW-0812">Transmembrane</keyword>
<dbReference type="EC" id="2.4.-.-" evidence="14"/>
<keyword evidence="3" id="KW-0328">Glycosyltransferase</keyword>
<comment type="subcellular location">
    <subcellularLocation>
        <location evidence="1 14">Golgi apparatus membrane</location>
        <topology evidence="1 14">Single-pass type II membrane protein</topology>
    </subcellularLocation>
</comment>
<evidence type="ECO:0000256" key="3">
    <source>
        <dbReference type="ARBA" id="ARBA00022676"/>
    </source>
</evidence>
<keyword evidence="6 14" id="KW-0735">Signal-anchor</keyword>
<evidence type="ECO:0000256" key="4">
    <source>
        <dbReference type="ARBA" id="ARBA00022679"/>
    </source>
</evidence>
<evidence type="ECO:0000256" key="9">
    <source>
        <dbReference type="ARBA" id="ARBA00023136"/>
    </source>
</evidence>
<evidence type="ECO:0000256" key="7">
    <source>
        <dbReference type="ARBA" id="ARBA00022989"/>
    </source>
</evidence>
<comment type="similarity">
    <text evidence="2 14">Belongs to the glycosyltransferase 43 family.</text>
</comment>